<dbReference type="Pfam" id="PF07045">
    <property type="entry name" value="DUF1330"/>
    <property type="match status" value="1"/>
</dbReference>
<dbReference type="PANTHER" id="PTHR41521">
    <property type="match status" value="1"/>
</dbReference>
<dbReference type="EMBL" id="CP157484">
    <property type="protein sequence ID" value="XBO39257.1"/>
    <property type="molecule type" value="Genomic_DNA"/>
</dbReference>
<proteinExistence type="predicted"/>
<dbReference type="PANTHER" id="PTHR41521:SF4">
    <property type="entry name" value="BLR0684 PROTEIN"/>
    <property type="match status" value="1"/>
</dbReference>
<dbReference type="RefSeq" id="WP_406856096.1">
    <property type="nucleotide sequence ID" value="NZ_CP157484.1"/>
</dbReference>
<sequence>MSKGYWIAHVEVTNAEEYEKYRAANAEAFAKYGAKFLVRGGPFEVAEGGAKARNIVIEFPTYQQALDCFHSPEYSRARAFRKNAAYSDLIIIGGYDGPQPS</sequence>
<dbReference type="SUPFAM" id="SSF54909">
    <property type="entry name" value="Dimeric alpha+beta barrel"/>
    <property type="match status" value="1"/>
</dbReference>
<dbReference type="InterPro" id="IPR011008">
    <property type="entry name" value="Dimeric_a/b-barrel"/>
</dbReference>
<gene>
    <name evidence="2" type="ORF">ABEG18_00250</name>
</gene>
<accession>A0AAU7JFS2</accession>
<feature type="domain" description="DUF1330" evidence="1">
    <location>
        <begin position="3"/>
        <end position="95"/>
    </location>
</feature>
<evidence type="ECO:0000313" key="2">
    <source>
        <dbReference type="EMBL" id="XBO39257.1"/>
    </source>
</evidence>
<dbReference type="InterPro" id="IPR010753">
    <property type="entry name" value="DUF1330"/>
</dbReference>
<name>A0AAU7JFS2_9HYPH</name>
<protein>
    <submittedName>
        <fullName evidence="2">DUF1330 domain-containing protein</fullName>
    </submittedName>
</protein>
<dbReference type="AlphaFoldDB" id="A0AAU7JFS2"/>
<dbReference type="Gene3D" id="3.30.70.100">
    <property type="match status" value="1"/>
</dbReference>
<evidence type="ECO:0000259" key="1">
    <source>
        <dbReference type="Pfam" id="PF07045"/>
    </source>
</evidence>
<reference evidence="2" key="1">
    <citation type="submission" date="2024-05" db="EMBL/GenBank/DDBJ databases">
        <authorList>
            <person name="Kim S."/>
            <person name="Heo J."/>
            <person name="Choi H."/>
            <person name="Choi Y."/>
            <person name="Kwon S.-W."/>
            <person name="Kim Y."/>
        </authorList>
    </citation>
    <scope>NUCLEOTIDE SEQUENCE</scope>
    <source>
        <strain evidence="2">KACC 23698</strain>
    </source>
</reference>
<organism evidence="2">
    <name type="scientific">Alsobacter sp. KACC 23698</name>
    <dbReference type="NCBI Taxonomy" id="3149229"/>
    <lineage>
        <taxon>Bacteria</taxon>
        <taxon>Pseudomonadati</taxon>
        <taxon>Pseudomonadota</taxon>
        <taxon>Alphaproteobacteria</taxon>
        <taxon>Hyphomicrobiales</taxon>
        <taxon>Alsobacteraceae</taxon>
        <taxon>Alsobacter</taxon>
    </lineage>
</organism>